<dbReference type="EMBL" id="CP001804">
    <property type="protein sequence ID" value="ACY18423.1"/>
    <property type="molecule type" value="Genomic_DNA"/>
</dbReference>
<dbReference type="AlphaFoldDB" id="D0LJR6"/>
<protein>
    <submittedName>
        <fullName evidence="1">Capsule polysaccharide biosynthesis protein</fullName>
    </submittedName>
</protein>
<keyword evidence="2" id="KW-1185">Reference proteome</keyword>
<reference evidence="1 2" key="1">
    <citation type="journal article" date="2010" name="Stand. Genomic Sci.">
        <title>Complete genome sequence of Haliangium ochraceum type strain (SMP-2).</title>
        <authorList>
            <consortium name="US DOE Joint Genome Institute (JGI-PGF)"/>
            <person name="Ivanova N."/>
            <person name="Daum C."/>
            <person name="Lang E."/>
            <person name="Abt B."/>
            <person name="Kopitz M."/>
            <person name="Saunders E."/>
            <person name="Lapidus A."/>
            <person name="Lucas S."/>
            <person name="Glavina Del Rio T."/>
            <person name="Nolan M."/>
            <person name="Tice H."/>
            <person name="Copeland A."/>
            <person name="Cheng J.F."/>
            <person name="Chen F."/>
            <person name="Bruce D."/>
            <person name="Goodwin L."/>
            <person name="Pitluck S."/>
            <person name="Mavromatis K."/>
            <person name="Pati A."/>
            <person name="Mikhailova N."/>
            <person name="Chen A."/>
            <person name="Palaniappan K."/>
            <person name="Land M."/>
            <person name="Hauser L."/>
            <person name="Chang Y.J."/>
            <person name="Jeffries C.D."/>
            <person name="Detter J.C."/>
            <person name="Brettin T."/>
            <person name="Rohde M."/>
            <person name="Goker M."/>
            <person name="Bristow J."/>
            <person name="Markowitz V."/>
            <person name="Eisen J.A."/>
            <person name="Hugenholtz P."/>
            <person name="Kyrpides N.C."/>
            <person name="Klenk H.P."/>
        </authorList>
    </citation>
    <scope>NUCLEOTIDE SEQUENCE [LARGE SCALE GENOMIC DNA]</scope>
    <source>
        <strain evidence="2">DSM 14365 / CIP 107738 / JCM 11303 / AJ 13395 / SMP-2</strain>
    </source>
</reference>
<sequence>MSAEQPRWGKVAAFSPGMAEIPHLAALLGADEVRFRPSRYEASGFDAVVGWGNKPTAEPAIAYAREHDLPYWRVEDGFLRSVGLGRGGAAPLSVVLDDRGIYYDARTPSRLEAILAGDEPCSALLDDPAFLTRADRALQRILAARLSKYNDAPPRSVGELLGERVRKRVLVVDQTQGDLSITHGLADVERFGAMLDAAMCEHAEAEILVKVHPDVVAGHRRGCVPRVLNSARVRVLAEHVNPVELLREVDHVYVVTSQLGFEALLTRTPVTTFGAPFYAGWGLSDDRAAPERRTRKRTLVQAFAAAYLLYPRYLDPETGERGSIEQVIDHLSRQRAMFEENRGTIFCFGFRPWKRGYVRDYLRSPGNRVVFARSAAHAESQGCDEQTSALLVWGQRAREDVAALAERHALPVWRMEDGFLRSVGLGSDFVTPASLVVDKAGVYYDPRTPSALEKLLAEHAFSDAERERARALREAIVSAGVSKYNVGQRQPLAVPEGARVVLVPGQVEDDASIALGCPGICSNEDLLRAARVAAPDAHIVYKPHPDVLAGNRQGQVSDPVDRGLCDQLEDQASLADCLAAAHEVHTLTSLVGFEALLRGLPVTVHGQPFYAGWGLTADREPVPRRRRRLRLDELVAGALILYPRYLHPETHAFTTPEAILAALQRARAEHPESAPLKTPWPRRQLRKLGHIARGLLDAC</sequence>
<evidence type="ECO:0000313" key="1">
    <source>
        <dbReference type="EMBL" id="ACY18423.1"/>
    </source>
</evidence>
<accession>D0LJR6</accession>
<dbReference type="GO" id="GO:0015774">
    <property type="term" value="P:polysaccharide transport"/>
    <property type="evidence" value="ECO:0007669"/>
    <property type="project" value="InterPro"/>
</dbReference>
<dbReference type="GO" id="GO:0000271">
    <property type="term" value="P:polysaccharide biosynthetic process"/>
    <property type="evidence" value="ECO:0007669"/>
    <property type="project" value="InterPro"/>
</dbReference>
<dbReference type="InterPro" id="IPR007833">
    <property type="entry name" value="Capsule_polysaccharide_synth"/>
</dbReference>
<proteinExistence type="predicted"/>
<dbReference type="HOGENOM" id="CLU_025998_0_0_7"/>
<dbReference type="RefSeq" id="WP_012831015.1">
    <property type="nucleotide sequence ID" value="NC_013440.1"/>
</dbReference>
<dbReference type="Pfam" id="PF05159">
    <property type="entry name" value="Capsule_synth"/>
    <property type="match status" value="2"/>
</dbReference>
<name>D0LJR6_HALO1</name>
<dbReference type="eggNOG" id="COG3563">
    <property type="taxonomic scope" value="Bacteria"/>
</dbReference>
<dbReference type="KEGG" id="hoh:Hoch_5948"/>
<evidence type="ECO:0000313" key="2">
    <source>
        <dbReference type="Proteomes" id="UP000001880"/>
    </source>
</evidence>
<dbReference type="STRING" id="502025.Hoch_5948"/>
<dbReference type="Proteomes" id="UP000001880">
    <property type="component" value="Chromosome"/>
</dbReference>
<dbReference type="CDD" id="cd16439">
    <property type="entry name" value="beta_Kdo_transferase_KpsC_2"/>
    <property type="match status" value="1"/>
</dbReference>
<dbReference type="CDD" id="cd16440">
    <property type="entry name" value="beta_Kdo_transferase_KpsC_1"/>
    <property type="match status" value="1"/>
</dbReference>
<gene>
    <name evidence="1" type="ordered locus">Hoch_5948</name>
</gene>
<organism evidence="1 2">
    <name type="scientific">Haliangium ochraceum (strain DSM 14365 / JCM 11303 / SMP-2)</name>
    <dbReference type="NCBI Taxonomy" id="502025"/>
    <lineage>
        <taxon>Bacteria</taxon>
        <taxon>Pseudomonadati</taxon>
        <taxon>Myxococcota</taxon>
        <taxon>Polyangia</taxon>
        <taxon>Haliangiales</taxon>
        <taxon>Kofleriaceae</taxon>
        <taxon>Haliangium</taxon>
    </lineage>
</organism>